<dbReference type="EMBL" id="JAMXLR010000011">
    <property type="protein sequence ID" value="MCO6042801.1"/>
    <property type="molecule type" value="Genomic_DNA"/>
</dbReference>
<reference evidence="1" key="1">
    <citation type="submission" date="2022-06" db="EMBL/GenBank/DDBJ databases">
        <title>Aeoliella straminimaris, a novel planctomycete from sediments.</title>
        <authorList>
            <person name="Vitorino I.R."/>
            <person name="Lage O.M."/>
        </authorList>
    </citation>
    <scope>NUCLEOTIDE SEQUENCE</scope>
    <source>
        <strain evidence="1">ICT_H6.2</strain>
    </source>
</reference>
<protein>
    <submittedName>
        <fullName evidence="1">Uncharacterized protein</fullName>
    </submittedName>
</protein>
<accession>A0A9X2FB51</accession>
<organism evidence="1 2">
    <name type="scientific">Aeoliella straminimaris</name>
    <dbReference type="NCBI Taxonomy" id="2954799"/>
    <lineage>
        <taxon>Bacteria</taxon>
        <taxon>Pseudomonadati</taxon>
        <taxon>Planctomycetota</taxon>
        <taxon>Planctomycetia</taxon>
        <taxon>Pirellulales</taxon>
        <taxon>Lacipirellulaceae</taxon>
        <taxon>Aeoliella</taxon>
    </lineage>
</organism>
<proteinExistence type="predicted"/>
<evidence type="ECO:0000313" key="2">
    <source>
        <dbReference type="Proteomes" id="UP001155241"/>
    </source>
</evidence>
<name>A0A9X2FB51_9BACT</name>
<comment type="caution">
    <text evidence="1">The sequence shown here is derived from an EMBL/GenBank/DDBJ whole genome shotgun (WGS) entry which is preliminary data.</text>
</comment>
<evidence type="ECO:0000313" key="1">
    <source>
        <dbReference type="EMBL" id="MCO6042801.1"/>
    </source>
</evidence>
<dbReference type="Proteomes" id="UP001155241">
    <property type="component" value="Unassembled WGS sequence"/>
</dbReference>
<dbReference type="AlphaFoldDB" id="A0A9X2FB51"/>
<sequence>MEVLPIFILFAFLALVIRLCAGAMDGDRVGQYIRSQGGEVLESHWSPFGRGWFGEKNDRIYEVRYRDRAGDTHHATVKTSMFSGVYLTDDRIVQRASTEQPNREESLEWENARLRQRVAELERESER</sequence>
<keyword evidence="2" id="KW-1185">Reference proteome</keyword>
<dbReference type="RefSeq" id="WP_252850901.1">
    <property type="nucleotide sequence ID" value="NZ_JAMXLR010000011.1"/>
</dbReference>
<gene>
    <name evidence="1" type="ORF">NG895_02670</name>
</gene>